<feature type="chain" id="PRO_5020792775" evidence="1">
    <location>
        <begin position="25"/>
        <end position="294"/>
    </location>
</feature>
<organism evidence="2 3">
    <name type="scientific">Zooshikella ganghwensis</name>
    <dbReference type="NCBI Taxonomy" id="202772"/>
    <lineage>
        <taxon>Bacteria</taxon>
        <taxon>Pseudomonadati</taxon>
        <taxon>Pseudomonadota</taxon>
        <taxon>Gammaproteobacteria</taxon>
        <taxon>Oceanospirillales</taxon>
        <taxon>Zooshikellaceae</taxon>
        <taxon>Zooshikella</taxon>
    </lineage>
</organism>
<evidence type="ECO:0000313" key="3">
    <source>
        <dbReference type="Proteomes" id="UP000257039"/>
    </source>
</evidence>
<evidence type="ECO:0000313" key="2">
    <source>
        <dbReference type="EMBL" id="RDH42387.1"/>
    </source>
</evidence>
<evidence type="ECO:0000256" key="1">
    <source>
        <dbReference type="SAM" id="SignalP"/>
    </source>
</evidence>
<protein>
    <submittedName>
        <fullName evidence="2">TraB/GumN family protein</fullName>
    </submittedName>
</protein>
<dbReference type="RefSeq" id="WP_094785901.1">
    <property type="nucleotide sequence ID" value="NZ_NDXW01000001.1"/>
</dbReference>
<reference evidence="2 3" key="1">
    <citation type="submission" date="2017-04" db="EMBL/GenBank/DDBJ databases">
        <title>Draft genome sequence of Zooshikella ganghwensis VG4 isolated from Red Sea sediments.</title>
        <authorList>
            <person name="Rehman Z."/>
            <person name="Alam I."/>
            <person name="Kamau A."/>
            <person name="Bajic V."/>
            <person name="Leiknes T."/>
        </authorList>
    </citation>
    <scope>NUCLEOTIDE SEQUENCE [LARGE SCALE GENOMIC DNA]</scope>
    <source>
        <strain evidence="2 3">VG4</strain>
    </source>
</reference>
<proteinExistence type="predicted"/>
<dbReference type="PANTHER" id="PTHR40590:SF1">
    <property type="entry name" value="CYTOPLASMIC PROTEIN"/>
    <property type="match status" value="1"/>
</dbReference>
<accession>A0A4P9VJH4</accession>
<dbReference type="Proteomes" id="UP000257039">
    <property type="component" value="Unassembled WGS sequence"/>
</dbReference>
<gene>
    <name evidence="2" type="ORF">B9G39_02425</name>
</gene>
<comment type="caution">
    <text evidence="2">The sequence shown here is derived from an EMBL/GenBank/DDBJ whole genome shotgun (WGS) entry which is preliminary data.</text>
</comment>
<dbReference type="InterPro" id="IPR002816">
    <property type="entry name" value="TraB/PrgY/GumN_fam"/>
</dbReference>
<dbReference type="InterPro" id="IPR047111">
    <property type="entry name" value="YbaP-like"/>
</dbReference>
<dbReference type="PANTHER" id="PTHR40590">
    <property type="entry name" value="CYTOPLASMIC PROTEIN-RELATED"/>
    <property type="match status" value="1"/>
</dbReference>
<name>A0A4P9VJH4_9GAMM</name>
<dbReference type="AlphaFoldDB" id="A0A4P9VJH4"/>
<feature type="signal peptide" evidence="1">
    <location>
        <begin position="1"/>
        <end position="24"/>
    </location>
</feature>
<keyword evidence="1" id="KW-0732">Signal</keyword>
<sequence>MKFCCSLRLGLSALLLVTSGFLWSAEDKGLFWHVTSSAGTAYVLGTIHFADQSFYPLRKEIIDAFEKSDVLIGELDAEALDGKKIAKILAKETQLPKGETLKDHLNDEVYKKLKQYFQQENVPFKSVERTKPGWLMMQIMTRYIQKLGYNAKDGLDRHFMQRAQGKKEIIGLESLVEQLRLFLELDDADALVSETLRSIDTMDSELAALVKSWKKGDEQQLELLLIKKPLLTEPKAKPYFDRFIWQRNKKMAKKISLLLKEPKRYFIVIGSGHLVGNQSVLVELAALGMQVERH</sequence>
<dbReference type="EMBL" id="NDXW01000001">
    <property type="protein sequence ID" value="RDH42387.1"/>
    <property type="molecule type" value="Genomic_DNA"/>
</dbReference>
<dbReference type="Pfam" id="PF01963">
    <property type="entry name" value="TraB_PrgY_gumN"/>
    <property type="match status" value="1"/>
</dbReference>
<dbReference type="CDD" id="cd14789">
    <property type="entry name" value="Tiki"/>
    <property type="match status" value="1"/>
</dbReference>
<keyword evidence="3" id="KW-1185">Reference proteome</keyword>